<dbReference type="GO" id="GO:0006120">
    <property type="term" value="P:mitochondrial electron transport, NADH to ubiquinone"/>
    <property type="evidence" value="ECO:0007669"/>
    <property type="project" value="TreeGrafter"/>
</dbReference>
<feature type="compositionally biased region" description="Basic and acidic residues" evidence="1">
    <location>
        <begin position="98"/>
        <end position="127"/>
    </location>
</feature>
<dbReference type="GO" id="GO:0051082">
    <property type="term" value="F:unfolded protein binding"/>
    <property type="evidence" value="ECO:0007669"/>
    <property type="project" value="TreeGrafter"/>
</dbReference>
<dbReference type="EMBL" id="CAACVS010000266">
    <property type="protein sequence ID" value="VEU40217.1"/>
    <property type="molecule type" value="Genomic_DNA"/>
</dbReference>
<dbReference type="GO" id="GO:0005739">
    <property type="term" value="C:mitochondrion"/>
    <property type="evidence" value="ECO:0007669"/>
    <property type="project" value="TreeGrafter"/>
</dbReference>
<name>A0A448ZDV4_9STRA</name>
<dbReference type="PANTHER" id="PTHR13194:SF18">
    <property type="entry name" value="COMPLEX I INTERMEDIATE-ASSOCIATED PROTEIN 30, MITOCHONDRIAL"/>
    <property type="match status" value="1"/>
</dbReference>
<evidence type="ECO:0000313" key="4">
    <source>
        <dbReference type="Proteomes" id="UP000291116"/>
    </source>
</evidence>
<dbReference type="GO" id="GO:0032981">
    <property type="term" value="P:mitochondrial respiratory chain complex I assembly"/>
    <property type="evidence" value="ECO:0007669"/>
    <property type="project" value="TreeGrafter"/>
</dbReference>
<dbReference type="InterPro" id="IPR039131">
    <property type="entry name" value="NDUFAF1"/>
</dbReference>
<organism evidence="3 4">
    <name type="scientific">Pseudo-nitzschia multistriata</name>
    <dbReference type="NCBI Taxonomy" id="183589"/>
    <lineage>
        <taxon>Eukaryota</taxon>
        <taxon>Sar</taxon>
        <taxon>Stramenopiles</taxon>
        <taxon>Ochrophyta</taxon>
        <taxon>Bacillariophyta</taxon>
        <taxon>Bacillariophyceae</taxon>
        <taxon>Bacillariophycidae</taxon>
        <taxon>Bacillariales</taxon>
        <taxon>Bacillariaceae</taxon>
        <taxon>Pseudo-nitzschia</taxon>
    </lineage>
</organism>
<feature type="region of interest" description="Disordered" evidence="1">
    <location>
        <begin position="90"/>
        <end position="127"/>
    </location>
</feature>
<dbReference type="PANTHER" id="PTHR13194">
    <property type="entry name" value="COMPLEX I INTERMEDIATE-ASSOCIATED PROTEIN 30"/>
    <property type="match status" value="1"/>
</dbReference>
<feature type="domain" description="NADH:ubiquinone oxidoreductase intermediate-associated protein 30" evidence="2">
    <location>
        <begin position="138"/>
        <end position="281"/>
    </location>
</feature>
<dbReference type="Proteomes" id="UP000291116">
    <property type="component" value="Unassembled WGS sequence"/>
</dbReference>
<keyword evidence="4" id="KW-1185">Reference proteome</keyword>
<dbReference type="AlphaFoldDB" id="A0A448ZDV4"/>
<protein>
    <recommendedName>
        <fullName evidence="2">NADH:ubiquinone oxidoreductase intermediate-associated protein 30 domain-containing protein</fullName>
    </recommendedName>
</protein>
<evidence type="ECO:0000259" key="2">
    <source>
        <dbReference type="Pfam" id="PF08547"/>
    </source>
</evidence>
<gene>
    <name evidence="3" type="ORF">PSNMU_V1.4_AUG-EV-PASAV3_0070940</name>
</gene>
<dbReference type="OrthoDB" id="42561at2759"/>
<sequence>MKRWLRFHQAMNKKRWFEPDREKNGPITLFDFSTELDAVDAALVEQNSNNRSVWRTTDDSIIGGYSSAKMQLVRTSEDLKRIINGQESIPPHLWDQNRTTDQKSNEIKNDSIDGIQHDNGERGDGREHCDTENDFLPFVRWKGTIDTRVNKEKKVHRSGFCSILSPEFPMAGVDLDGRYNGLEIMCRSDGRPYSLNLKVESFIEDDLFQCFINIPPTNTPGSKVCQATGGKFDQVVFLFQHFAATAGGRLRARQRKLDNAVKIQSIGITLMDGVDGDFEFDLSRIRAVNYDENGVIGEAD</sequence>
<proteinExistence type="predicted"/>
<evidence type="ECO:0000313" key="3">
    <source>
        <dbReference type="EMBL" id="VEU40217.1"/>
    </source>
</evidence>
<evidence type="ECO:0000256" key="1">
    <source>
        <dbReference type="SAM" id="MobiDB-lite"/>
    </source>
</evidence>
<reference evidence="3 4" key="1">
    <citation type="submission" date="2019-01" db="EMBL/GenBank/DDBJ databases">
        <authorList>
            <person name="Ferrante I. M."/>
        </authorList>
    </citation>
    <scope>NUCLEOTIDE SEQUENCE [LARGE SCALE GENOMIC DNA]</scope>
    <source>
        <strain evidence="3 4">B856</strain>
    </source>
</reference>
<dbReference type="InterPro" id="IPR013857">
    <property type="entry name" value="NADH-UbQ_OxRdtase-assoc_prot30"/>
</dbReference>
<accession>A0A448ZDV4</accession>
<dbReference type="Pfam" id="PF08547">
    <property type="entry name" value="CIA30"/>
    <property type="match status" value="1"/>
</dbReference>